<feature type="chain" id="PRO_5040406407" description="SnoaL-like domain-containing protein" evidence="1">
    <location>
        <begin position="20"/>
        <end position="178"/>
    </location>
</feature>
<evidence type="ECO:0000313" key="4">
    <source>
        <dbReference type="Proteomes" id="UP001153069"/>
    </source>
</evidence>
<dbReference type="Proteomes" id="UP001153069">
    <property type="component" value="Unassembled WGS sequence"/>
</dbReference>
<gene>
    <name evidence="3" type="ORF">SEMRO_1126_G244080.1</name>
</gene>
<dbReference type="InterPro" id="IPR037401">
    <property type="entry name" value="SnoaL-like"/>
</dbReference>
<protein>
    <recommendedName>
        <fullName evidence="2">SnoaL-like domain-containing protein</fullName>
    </recommendedName>
</protein>
<evidence type="ECO:0000259" key="2">
    <source>
        <dbReference type="Pfam" id="PF12680"/>
    </source>
</evidence>
<feature type="domain" description="SnoaL-like" evidence="2">
    <location>
        <begin position="69"/>
        <end position="150"/>
    </location>
</feature>
<name>A0A9N8EHW8_9STRA</name>
<dbReference type="EMBL" id="CAICTM010001124">
    <property type="protein sequence ID" value="CAB9520695.1"/>
    <property type="molecule type" value="Genomic_DNA"/>
</dbReference>
<accession>A0A9N8EHW8</accession>
<reference evidence="3" key="1">
    <citation type="submission" date="2020-06" db="EMBL/GenBank/DDBJ databases">
        <authorList>
            <consortium name="Plant Systems Biology data submission"/>
        </authorList>
    </citation>
    <scope>NUCLEOTIDE SEQUENCE</scope>
    <source>
        <strain evidence="3">D6</strain>
    </source>
</reference>
<evidence type="ECO:0000313" key="3">
    <source>
        <dbReference type="EMBL" id="CAB9520695.1"/>
    </source>
</evidence>
<dbReference type="Gene3D" id="3.10.450.50">
    <property type="match status" value="1"/>
</dbReference>
<comment type="caution">
    <text evidence="3">The sequence shown here is derived from an EMBL/GenBank/DDBJ whole genome shotgun (WGS) entry which is preliminary data.</text>
</comment>
<dbReference type="Pfam" id="PF12680">
    <property type="entry name" value="SnoaL_2"/>
    <property type="match status" value="1"/>
</dbReference>
<keyword evidence="4" id="KW-1185">Reference proteome</keyword>
<dbReference type="InterPro" id="IPR032710">
    <property type="entry name" value="NTF2-like_dom_sf"/>
</dbReference>
<organism evidence="3 4">
    <name type="scientific">Seminavis robusta</name>
    <dbReference type="NCBI Taxonomy" id="568900"/>
    <lineage>
        <taxon>Eukaryota</taxon>
        <taxon>Sar</taxon>
        <taxon>Stramenopiles</taxon>
        <taxon>Ochrophyta</taxon>
        <taxon>Bacillariophyta</taxon>
        <taxon>Bacillariophyceae</taxon>
        <taxon>Bacillariophycidae</taxon>
        <taxon>Naviculales</taxon>
        <taxon>Naviculaceae</taxon>
        <taxon>Seminavis</taxon>
    </lineage>
</organism>
<sequence>MKLFRTATFGLALTIFCLGMTTCSSFATTRADHRTKDITAKSSVASSQAATTTTITNTMTYDLASTLAKEWIAAWNRRETMDSFLDSRLDDNVELISPFVPKLTGQQSLQGRDSLKQYFVAVLEKYPKLHFELQDVLTGKDSVALYYRSVNNAKECVVMFVNEQGQIYKLINHSRPCG</sequence>
<evidence type="ECO:0000256" key="1">
    <source>
        <dbReference type="SAM" id="SignalP"/>
    </source>
</evidence>
<dbReference type="AlphaFoldDB" id="A0A9N8EHW8"/>
<feature type="signal peptide" evidence="1">
    <location>
        <begin position="1"/>
        <end position="19"/>
    </location>
</feature>
<dbReference type="SUPFAM" id="SSF54427">
    <property type="entry name" value="NTF2-like"/>
    <property type="match status" value="1"/>
</dbReference>
<proteinExistence type="predicted"/>
<keyword evidence="1" id="KW-0732">Signal</keyword>